<evidence type="ECO:0000256" key="1">
    <source>
        <dbReference type="ARBA" id="ARBA00023125"/>
    </source>
</evidence>
<sequence>MDAALVVFGEFGYHGAQMDNLGAAAGTTKQTLYDRIGGKEQVYSRVLEREAQLLSKRLRVTYESSVDLSLHDLVQVAMGAFFDFGTTRRVGLALLLGTTRGGPATHIGHDLVNDIIGFLTEVVLHRTASGSPHLTASDARILAAACVGAARQVCETALELNLDINSARDQVSALVEAGLRSL</sequence>
<dbReference type="STRING" id="642780.SAMN04488570_2850"/>
<dbReference type="RefSeq" id="WP_157682880.1">
    <property type="nucleotide sequence ID" value="NZ_LT629757.1"/>
</dbReference>
<evidence type="ECO:0000259" key="3">
    <source>
        <dbReference type="PROSITE" id="PS50977"/>
    </source>
</evidence>
<name>A0A1H1VJ75_9ACTN</name>
<reference evidence="5" key="1">
    <citation type="submission" date="2016-10" db="EMBL/GenBank/DDBJ databases">
        <authorList>
            <person name="Varghese N."/>
            <person name="Submissions S."/>
        </authorList>
    </citation>
    <scope>NUCLEOTIDE SEQUENCE [LARGE SCALE GENOMIC DNA]</scope>
    <source>
        <strain evidence="5">DSM 22127</strain>
    </source>
</reference>
<gene>
    <name evidence="4" type="ORF">SAMN04488570_2850</name>
</gene>
<dbReference type="Proteomes" id="UP000198859">
    <property type="component" value="Chromosome I"/>
</dbReference>
<keyword evidence="5" id="KW-1185">Reference proteome</keyword>
<dbReference type="OrthoDB" id="4214267at2"/>
<evidence type="ECO:0000256" key="2">
    <source>
        <dbReference type="PROSITE-ProRule" id="PRU00335"/>
    </source>
</evidence>
<dbReference type="SUPFAM" id="SSF46689">
    <property type="entry name" value="Homeodomain-like"/>
    <property type="match status" value="1"/>
</dbReference>
<evidence type="ECO:0000313" key="4">
    <source>
        <dbReference type="EMBL" id="SDS84783.1"/>
    </source>
</evidence>
<proteinExistence type="predicted"/>
<dbReference type="InterPro" id="IPR001647">
    <property type="entry name" value="HTH_TetR"/>
</dbReference>
<evidence type="ECO:0000313" key="5">
    <source>
        <dbReference type="Proteomes" id="UP000198859"/>
    </source>
</evidence>
<feature type="domain" description="HTH tetR-type" evidence="3">
    <location>
        <begin position="1"/>
        <end position="54"/>
    </location>
</feature>
<dbReference type="EMBL" id="LT629757">
    <property type="protein sequence ID" value="SDS84783.1"/>
    <property type="molecule type" value="Genomic_DNA"/>
</dbReference>
<dbReference type="InterPro" id="IPR009057">
    <property type="entry name" value="Homeodomain-like_sf"/>
</dbReference>
<dbReference type="PROSITE" id="PS50977">
    <property type="entry name" value="HTH_TETR_2"/>
    <property type="match status" value="1"/>
</dbReference>
<dbReference type="Pfam" id="PF00440">
    <property type="entry name" value="TetR_N"/>
    <property type="match status" value="1"/>
</dbReference>
<protein>
    <submittedName>
        <fullName evidence="4">DNA-binding transcriptional regulator, AcrR family</fullName>
    </submittedName>
</protein>
<feature type="DNA-binding region" description="H-T-H motif" evidence="2">
    <location>
        <begin position="17"/>
        <end position="36"/>
    </location>
</feature>
<dbReference type="Gene3D" id="1.10.357.10">
    <property type="entry name" value="Tetracycline Repressor, domain 2"/>
    <property type="match status" value="1"/>
</dbReference>
<accession>A0A1H1VJ75</accession>
<organism evidence="4 5">
    <name type="scientific">Nocardioides scoriae</name>
    <dbReference type="NCBI Taxonomy" id="642780"/>
    <lineage>
        <taxon>Bacteria</taxon>
        <taxon>Bacillati</taxon>
        <taxon>Actinomycetota</taxon>
        <taxon>Actinomycetes</taxon>
        <taxon>Propionibacteriales</taxon>
        <taxon>Nocardioidaceae</taxon>
        <taxon>Nocardioides</taxon>
    </lineage>
</organism>
<dbReference type="AlphaFoldDB" id="A0A1H1VJ75"/>
<dbReference type="GO" id="GO:0003677">
    <property type="term" value="F:DNA binding"/>
    <property type="evidence" value="ECO:0007669"/>
    <property type="project" value="UniProtKB-UniRule"/>
</dbReference>
<keyword evidence="1 2" id="KW-0238">DNA-binding</keyword>